<evidence type="ECO:0000313" key="3">
    <source>
        <dbReference type="Proteomes" id="UP000050482"/>
    </source>
</evidence>
<dbReference type="EMBL" id="LJCO01000054">
    <property type="protein sequence ID" value="KPV43249.1"/>
    <property type="molecule type" value="Genomic_DNA"/>
</dbReference>
<keyword evidence="1" id="KW-0812">Transmembrane</keyword>
<evidence type="ECO:0000256" key="1">
    <source>
        <dbReference type="SAM" id="Phobius"/>
    </source>
</evidence>
<name>A0A0P9GQU3_9BACL</name>
<dbReference type="STRING" id="471514.AN477_13475"/>
<dbReference type="InterPro" id="IPR025664">
    <property type="entry name" value="Spore_III_AC/AD"/>
</dbReference>
<organism evidence="2 3">
    <name type="scientific">Alicyclobacillus ferrooxydans</name>
    <dbReference type="NCBI Taxonomy" id="471514"/>
    <lineage>
        <taxon>Bacteria</taxon>
        <taxon>Bacillati</taxon>
        <taxon>Bacillota</taxon>
        <taxon>Bacilli</taxon>
        <taxon>Bacillales</taxon>
        <taxon>Alicyclobacillaceae</taxon>
        <taxon>Alicyclobacillus</taxon>
    </lineage>
</organism>
<sequence length="72" mass="8203">MEGLWVTPEIRAIFQIAGIGFLVAILHTILKQSGKEEFANWTTFVGFVAVFVIVIGYVDHLYSEIQRVFLQM</sequence>
<dbReference type="InterPro" id="IPR009570">
    <property type="entry name" value="Spore_III_AC"/>
</dbReference>
<feature type="transmembrane region" description="Helical" evidence="1">
    <location>
        <begin position="12"/>
        <end position="30"/>
    </location>
</feature>
<keyword evidence="1" id="KW-1133">Transmembrane helix</keyword>
<gene>
    <name evidence="2" type="ORF">AN477_13475</name>
</gene>
<evidence type="ECO:0000313" key="2">
    <source>
        <dbReference type="EMBL" id="KPV43249.1"/>
    </source>
</evidence>
<dbReference type="Proteomes" id="UP000050482">
    <property type="component" value="Unassembled WGS sequence"/>
</dbReference>
<dbReference type="PATRIC" id="fig|471514.4.peg.1398"/>
<protein>
    <submittedName>
        <fullName evidence="2">Stage III sporulation protein AC</fullName>
    </submittedName>
</protein>
<comment type="caution">
    <text evidence="2">The sequence shown here is derived from an EMBL/GenBank/DDBJ whole genome shotgun (WGS) entry which is preliminary data.</text>
</comment>
<proteinExistence type="predicted"/>
<keyword evidence="1" id="KW-0472">Membrane</keyword>
<dbReference type="AlphaFoldDB" id="A0A0P9GQU3"/>
<dbReference type="Pfam" id="PF06686">
    <property type="entry name" value="SpoIIIAC"/>
    <property type="match status" value="1"/>
</dbReference>
<feature type="transmembrane region" description="Helical" evidence="1">
    <location>
        <begin position="42"/>
        <end position="62"/>
    </location>
</feature>
<reference evidence="2 3" key="1">
    <citation type="submission" date="2015-09" db="EMBL/GenBank/DDBJ databases">
        <title>Draft genome sequence of Alicyclobacillus ferrooxydans DSM 22381.</title>
        <authorList>
            <person name="Hemp J."/>
        </authorList>
    </citation>
    <scope>NUCLEOTIDE SEQUENCE [LARGE SCALE GENOMIC DNA]</scope>
    <source>
        <strain evidence="2 3">TC-34</strain>
    </source>
</reference>
<dbReference type="NCBIfam" id="TIGR02848">
    <property type="entry name" value="spore_III_AC"/>
    <property type="match status" value="1"/>
</dbReference>
<keyword evidence="3" id="KW-1185">Reference proteome</keyword>
<accession>A0A0P9GQU3</accession>